<dbReference type="SUPFAM" id="SSF88659">
    <property type="entry name" value="Sigma3 and sigma4 domains of RNA polymerase sigma factors"/>
    <property type="match status" value="1"/>
</dbReference>
<dbReference type="InterPro" id="IPR014284">
    <property type="entry name" value="RNA_pol_sigma-70_dom"/>
</dbReference>
<dbReference type="SUPFAM" id="SSF88946">
    <property type="entry name" value="Sigma2 domain of RNA polymerase sigma factors"/>
    <property type="match status" value="1"/>
</dbReference>
<dbReference type="PANTHER" id="PTHR43133:SF50">
    <property type="entry name" value="ECF RNA POLYMERASE SIGMA FACTOR SIGM"/>
    <property type="match status" value="1"/>
</dbReference>
<dbReference type="PANTHER" id="PTHR43133">
    <property type="entry name" value="RNA POLYMERASE ECF-TYPE SIGMA FACTO"/>
    <property type="match status" value="1"/>
</dbReference>
<name>A0A8J3VUL4_9ACTN</name>
<dbReference type="InterPro" id="IPR039425">
    <property type="entry name" value="RNA_pol_sigma-70-like"/>
</dbReference>
<proteinExistence type="inferred from homology"/>
<dbReference type="Gene3D" id="1.10.10.10">
    <property type="entry name" value="Winged helix-like DNA-binding domain superfamily/Winged helix DNA-binding domain"/>
    <property type="match status" value="1"/>
</dbReference>
<keyword evidence="2" id="KW-0805">Transcription regulation</keyword>
<evidence type="ECO:0000256" key="4">
    <source>
        <dbReference type="ARBA" id="ARBA00023125"/>
    </source>
</evidence>
<dbReference type="Pfam" id="PF04542">
    <property type="entry name" value="Sigma70_r2"/>
    <property type="match status" value="1"/>
</dbReference>
<evidence type="ECO:0000313" key="9">
    <source>
        <dbReference type="Proteomes" id="UP000642748"/>
    </source>
</evidence>
<evidence type="ECO:0000259" key="6">
    <source>
        <dbReference type="Pfam" id="PF04542"/>
    </source>
</evidence>
<evidence type="ECO:0000313" key="8">
    <source>
        <dbReference type="EMBL" id="GIH19692.1"/>
    </source>
</evidence>
<feature type="domain" description="RNA polymerase sigma-70 region 2" evidence="6">
    <location>
        <begin position="13"/>
        <end position="74"/>
    </location>
</feature>
<dbReference type="RefSeq" id="WP_203923144.1">
    <property type="nucleotide sequence ID" value="NZ_BONZ01000084.1"/>
</dbReference>
<reference evidence="8" key="1">
    <citation type="submission" date="2021-01" db="EMBL/GenBank/DDBJ databases">
        <title>Whole genome shotgun sequence of Rugosimonospora africana NBRC 104875.</title>
        <authorList>
            <person name="Komaki H."/>
            <person name="Tamura T."/>
        </authorList>
    </citation>
    <scope>NUCLEOTIDE SEQUENCE</scope>
    <source>
        <strain evidence="8">NBRC 104875</strain>
    </source>
</reference>
<dbReference type="InterPro" id="IPR014325">
    <property type="entry name" value="RNA_pol_sigma-E_actinobac"/>
</dbReference>
<dbReference type="GO" id="GO:0016987">
    <property type="term" value="F:sigma factor activity"/>
    <property type="evidence" value="ECO:0007669"/>
    <property type="project" value="UniProtKB-KW"/>
</dbReference>
<dbReference type="NCBIfam" id="TIGR02937">
    <property type="entry name" value="sigma70-ECF"/>
    <property type="match status" value="1"/>
</dbReference>
<comment type="caution">
    <text evidence="8">The sequence shown here is derived from an EMBL/GenBank/DDBJ whole genome shotgun (WGS) entry which is preliminary data.</text>
</comment>
<evidence type="ECO:0000256" key="2">
    <source>
        <dbReference type="ARBA" id="ARBA00023015"/>
    </source>
</evidence>
<dbReference type="GO" id="GO:0006352">
    <property type="term" value="P:DNA-templated transcription initiation"/>
    <property type="evidence" value="ECO:0007669"/>
    <property type="project" value="InterPro"/>
</dbReference>
<evidence type="ECO:0000259" key="7">
    <source>
        <dbReference type="Pfam" id="PF08281"/>
    </source>
</evidence>
<keyword evidence="9" id="KW-1185">Reference proteome</keyword>
<accession>A0A8J3VUL4</accession>
<comment type="similarity">
    <text evidence="1">Belongs to the sigma-70 factor family. ECF subfamily.</text>
</comment>
<dbReference type="CDD" id="cd06171">
    <property type="entry name" value="Sigma70_r4"/>
    <property type="match status" value="1"/>
</dbReference>
<dbReference type="InterPro" id="IPR013324">
    <property type="entry name" value="RNA_pol_sigma_r3/r4-like"/>
</dbReference>
<keyword evidence="3" id="KW-0731">Sigma factor</keyword>
<dbReference type="InterPro" id="IPR013325">
    <property type="entry name" value="RNA_pol_sigma_r2"/>
</dbReference>
<dbReference type="AlphaFoldDB" id="A0A8J3VUL4"/>
<dbReference type="InterPro" id="IPR013249">
    <property type="entry name" value="RNA_pol_sigma70_r4_t2"/>
</dbReference>
<sequence>MDADTERDFVAFVEARSHALFRMALAMTGHRHQAEDLLQTVLTKALRHWKDIRGEPDAYLRRAMYRQQVSWWRQPRHGREVSTDQVPDRLGPDLTERVDLSVALSDALRRLAPKHRAVLVLRYLEDLPDDEIAQLLGCKPTTVRSQIARALARLRILCPDLDTLAIAETHR</sequence>
<dbReference type="Proteomes" id="UP000642748">
    <property type="component" value="Unassembled WGS sequence"/>
</dbReference>
<keyword evidence="5" id="KW-0804">Transcription</keyword>
<dbReference type="Gene3D" id="1.10.1740.10">
    <property type="match status" value="1"/>
</dbReference>
<dbReference type="Pfam" id="PF08281">
    <property type="entry name" value="Sigma70_r4_2"/>
    <property type="match status" value="1"/>
</dbReference>
<evidence type="ECO:0000256" key="5">
    <source>
        <dbReference type="ARBA" id="ARBA00023163"/>
    </source>
</evidence>
<dbReference type="InterPro" id="IPR007627">
    <property type="entry name" value="RNA_pol_sigma70_r2"/>
</dbReference>
<feature type="domain" description="RNA polymerase sigma factor 70 region 4 type 2" evidence="7">
    <location>
        <begin position="103"/>
        <end position="154"/>
    </location>
</feature>
<evidence type="ECO:0000256" key="3">
    <source>
        <dbReference type="ARBA" id="ARBA00023082"/>
    </source>
</evidence>
<gene>
    <name evidence="8" type="primary">sigE</name>
    <name evidence="8" type="ORF">Raf01_78640</name>
</gene>
<evidence type="ECO:0000256" key="1">
    <source>
        <dbReference type="ARBA" id="ARBA00010641"/>
    </source>
</evidence>
<dbReference type="GO" id="GO:0003677">
    <property type="term" value="F:DNA binding"/>
    <property type="evidence" value="ECO:0007669"/>
    <property type="project" value="UniProtKB-KW"/>
</dbReference>
<protein>
    <submittedName>
        <fullName evidence="8">RNA polymerase sigma-E factor</fullName>
    </submittedName>
</protein>
<dbReference type="InterPro" id="IPR036388">
    <property type="entry name" value="WH-like_DNA-bd_sf"/>
</dbReference>
<dbReference type="NCBIfam" id="TIGR02983">
    <property type="entry name" value="SigE-fam_strep"/>
    <property type="match status" value="1"/>
</dbReference>
<organism evidence="8 9">
    <name type="scientific">Rugosimonospora africana</name>
    <dbReference type="NCBI Taxonomy" id="556532"/>
    <lineage>
        <taxon>Bacteria</taxon>
        <taxon>Bacillati</taxon>
        <taxon>Actinomycetota</taxon>
        <taxon>Actinomycetes</taxon>
        <taxon>Micromonosporales</taxon>
        <taxon>Micromonosporaceae</taxon>
        <taxon>Rugosimonospora</taxon>
    </lineage>
</organism>
<keyword evidence="4" id="KW-0238">DNA-binding</keyword>
<dbReference type="EMBL" id="BONZ01000084">
    <property type="protein sequence ID" value="GIH19692.1"/>
    <property type="molecule type" value="Genomic_DNA"/>
</dbReference>